<dbReference type="SUPFAM" id="SSF46785">
    <property type="entry name" value="Winged helix' DNA-binding domain"/>
    <property type="match status" value="1"/>
</dbReference>
<dbReference type="InterPro" id="IPR036390">
    <property type="entry name" value="WH_DNA-bd_sf"/>
</dbReference>
<evidence type="ECO:0000259" key="1">
    <source>
        <dbReference type="Pfam" id="PF13280"/>
    </source>
</evidence>
<keyword evidence="4" id="KW-1185">Reference proteome</keyword>
<feature type="domain" description="WCX" evidence="2">
    <location>
        <begin position="236"/>
        <end position="312"/>
    </location>
</feature>
<dbReference type="InterPro" id="IPR026881">
    <property type="entry name" value="WYL_dom"/>
</dbReference>
<dbReference type="STRING" id="1184151.AW736_24800"/>
<feature type="domain" description="WYL" evidence="1">
    <location>
        <begin position="141"/>
        <end position="205"/>
    </location>
</feature>
<dbReference type="InterPro" id="IPR051534">
    <property type="entry name" value="CBASS_pafABC_assoc_protein"/>
</dbReference>
<sequence length="316" mass="35082">MMEIHGRLQAGRFPNAPALARELEVSEKTVRRDLEYMRDSLGLPVEYDGARRGFYYSGTVESFPLVKISEGELLGLLVARQAAEAFRGTPFAGTIEGALKKLAAGLTDEVSVRAEDLGAAISFRNKGATRMDADFLRTSAVAAQAVLAREELEFLYIKPLAREAARRRVQPYHLACLHGLWYLVGWDLAREGWRMFGVTRMREARATGKGFGRKSDFSPEKFFGGSFGLWKSGRETRVRVHFDAYTSALARERFWHESQEIFEQKDGTLEMELTVGGLDEAAAWVLGFAGGARAVRPAGFVEAVRAAAKRVAEAHE</sequence>
<dbReference type="Proteomes" id="UP000078486">
    <property type="component" value="Unassembled WGS sequence"/>
</dbReference>
<reference evidence="3 4" key="1">
    <citation type="submission" date="2016-01" db="EMBL/GenBank/DDBJ databases">
        <title>High potential of lignocellulose degradation of a new Verrucomicrobia species.</title>
        <authorList>
            <person name="Wang Y."/>
            <person name="Shi Y."/>
            <person name="Qiu Z."/>
            <person name="Liu S."/>
            <person name="Yang H."/>
        </authorList>
    </citation>
    <scope>NUCLEOTIDE SEQUENCE [LARGE SCALE GENOMIC DNA]</scope>
    <source>
        <strain evidence="3 4">TSB47</strain>
    </source>
</reference>
<gene>
    <name evidence="3" type="ORF">AW736_24800</name>
</gene>
<dbReference type="AlphaFoldDB" id="A0A178IB27"/>
<organism evidence="3 4">
    <name type="scientific">Termitidicoccus mucosus</name>
    <dbReference type="NCBI Taxonomy" id="1184151"/>
    <lineage>
        <taxon>Bacteria</taxon>
        <taxon>Pseudomonadati</taxon>
        <taxon>Verrucomicrobiota</taxon>
        <taxon>Opitutia</taxon>
        <taxon>Opitutales</taxon>
        <taxon>Opitutaceae</taxon>
        <taxon>Termitidicoccus</taxon>
    </lineage>
</organism>
<evidence type="ECO:0008006" key="5">
    <source>
        <dbReference type="Google" id="ProtNLM"/>
    </source>
</evidence>
<proteinExistence type="predicted"/>
<name>A0A178IB27_9BACT</name>
<dbReference type="PANTHER" id="PTHR34580">
    <property type="match status" value="1"/>
</dbReference>
<dbReference type="InterPro" id="IPR057727">
    <property type="entry name" value="WCX_dom"/>
</dbReference>
<dbReference type="Pfam" id="PF13280">
    <property type="entry name" value="WYL"/>
    <property type="match status" value="1"/>
</dbReference>
<dbReference type="EMBL" id="LRRQ01000178">
    <property type="protein sequence ID" value="OAM87232.1"/>
    <property type="molecule type" value="Genomic_DNA"/>
</dbReference>
<dbReference type="Pfam" id="PF25583">
    <property type="entry name" value="WCX"/>
    <property type="match status" value="1"/>
</dbReference>
<dbReference type="PROSITE" id="PS52050">
    <property type="entry name" value="WYL"/>
    <property type="match status" value="1"/>
</dbReference>
<comment type="caution">
    <text evidence="3">The sequence shown here is derived from an EMBL/GenBank/DDBJ whole genome shotgun (WGS) entry which is preliminary data.</text>
</comment>
<dbReference type="PANTHER" id="PTHR34580:SF9">
    <property type="entry name" value="SLL5097 PROTEIN"/>
    <property type="match status" value="1"/>
</dbReference>
<evidence type="ECO:0000259" key="2">
    <source>
        <dbReference type="Pfam" id="PF25583"/>
    </source>
</evidence>
<accession>A0A178IB27</accession>
<protein>
    <recommendedName>
        <fullName evidence="5">HTH deoR-type domain-containing protein</fullName>
    </recommendedName>
</protein>
<evidence type="ECO:0000313" key="4">
    <source>
        <dbReference type="Proteomes" id="UP000078486"/>
    </source>
</evidence>
<evidence type="ECO:0000313" key="3">
    <source>
        <dbReference type="EMBL" id="OAM87232.1"/>
    </source>
</evidence>